<dbReference type="InterPro" id="IPR027939">
    <property type="entry name" value="NMT1/THI5"/>
</dbReference>
<keyword evidence="12" id="KW-0732">Signal</keyword>
<comment type="function">
    <text evidence="1">Responsible for the formation of the pyrimidine heterocycle in the thiamine biosynthesis pathway. Catalyzes the formation of hydroxymethylpyrimidine phosphate (HMP-P) from histidine and pyridoxal phosphate (PLP). The protein uses PLP and the active site histidine to form HMP-P, generating an inactive enzyme. The enzyme can only undergo a single turnover, which suggests it is a suicide enzyme.</text>
</comment>
<evidence type="ECO:0000256" key="10">
    <source>
        <dbReference type="ARBA" id="ARBA00033171"/>
    </source>
</evidence>
<evidence type="ECO:0000256" key="5">
    <source>
        <dbReference type="ARBA" id="ARBA00022679"/>
    </source>
</evidence>
<reference evidence="14 15" key="1">
    <citation type="submission" date="2016-11" db="EMBL/GenBank/DDBJ databases">
        <authorList>
            <person name="Jaros S."/>
            <person name="Januszkiewicz K."/>
            <person name="Wedrychowicz H."/>
        </authorList>
    </citation>
    <scope>NUCLEOTIDE SEQUENCE [LARGE SCALE GENOMIC DNA]</scope>
    <source>
        <strain evidence="14 15">DSM 14916</strain>
    </source>
</reference>
<evidence type="ECO:0000313" key="14">
    <source>
        <dbReference type="EMBL" id="SHJ29705.1"/>
    </source>
</evidence>
<evidence type="ECO:0000256" key="6">
    <source>
        <dbReference type="ARBA" id="ARBA00022723"/>
    </source>
</evidence>
<gene>
    <name evidence="14" type="ORF">SAMN02745194_02226</name>
</gene>
<evidence type="ECO:0000256" key="11">
    <source>
        <dbReference type="ARBA" id="ARBA00048179"/>
    </source>
</evidence>
<protein>
    <recommendedName>
        <fullName evidence="10">Thiamine pyrimidine synthase</fullName>
    </recommendedName>
</protein>
<evidence type="ECO:0000256" key="9">
    <source>
        <dbReference type="ARBA" id="ARBA00023004"/>
    </source>
</evidence>
<dbReference type="PANTHER" id="PTHR31528">
    <property type="entry name" value="4-AMINO-5-HYDROXYMETHYL-2-METHYLPYRIMIDINE PHOSPHATE SYNTHASE THI11-RELATED"/>
    <property type="match status" value="1"/>
</dbReference>
<evidence type="ECO:0000259" key="13">
    <source>
        <dbReference type="Pfam" id="PF09084"/>
    </source>
</evidence>
<dbReference type="OrthoDB" id="9815602at2"/>
<dbReference type="RefSeq" id="WP_073134699.1">
    <property type="nucleotide sequence ID" value="NZ_FQZF01000011.1"/>
</dbReference>
<evidence type="ECO:0000256" key="7">
    <source>
        <dbReference type="ARBA" id="ARBA00022898"/>
    </source>
</evidence>
<dbReference type="SUPFAM" id="SSF53850">
    <property type="entry name" value="Periplasmic binding protein-like II"/>
    <property type="match status" value="1"/>
</dbReference>
<feature type="chain" id="PRO_5012838948" description="Thiamine pyrimidine synthase" evidence="12">
    <location>
        <begin position="23"/>
        <end position="341"/>
    </location>
</feature>
<evidence type="ECO:0000313" key="15">
    <source>
        <dbReference type="Proteomes" id="UP000184387"/>
    </source>
</evidence>
<dbReference type="AlphaFoldDB" id="A0A1M6I5L1"/>
<dbReference type="PANTHER" id="PTHR31528:SF1">
    <property type="entry name" value="4-AMINO-5-HYDROXYMETHYL-2-METHYLPYRIMIDINE PHOSPHATE SYNTHASE THI11-RELATED"/>
    <property type="match status" value="1"/>
</dbReference>
<proteinExistence type="inferred from homology"/>
<comment type="subunit">
    <text evidence="4">Homodimer.</text>
</comment>
<dbReference type="EMBL" id="FQZF01000011">
    <property type="protein sequence ID" value="SHJ29705.1"/>
    <property type="molecule type" value="Genomic_DNA"/>
</dbReference>
<evidence type="ECO:0000256" key="12">
    <source>
        <dbReference type="SAM" id="SignalP"/>
    </source>
</evidence>
<keyword evidence="15" id="KW-1185">Reference proteome</keyword>
<keyword evidence="8" id="KW-0784">Thiamine biosynthesis</keyword>
<dbReference type="Proteomes" id="UP000184387">
    <property type="component" value="Unassembled WGS sequence"/>
</dbReference>
<evidence type="ECO:0000256" key="2">
    <source>
        <dbReference type="ARBA" id="ARBA00004948"/>
    </source>
</evidence>
<evidence type="ECO:0000256" key="1">
    <source>
        <dbReference type="ARBA" id="ARBA00003469"/>
    </source>
</evidence>
<comment type="pathway">
    <text evidence="2">Cofactor biosynthesis; thiamine diphosphate biosynthesis.</text>
</comment>
<keyword evidence="7" id="KW-0663">Pyridoxal phosphate</keyword>
<dbReference type="InterPro" id="IPR015168">
    <property type="entry name" value="SsuA/THI5"/>
</dbReference>
<dbReference type="GO" id="GO:0009228">
    <property type="term" value="P:thiamine biosynthetic process"/>
    <property type="evidence" value="ECO:0007669"/>
    <property type="project" value="UniProtKB-KW"/>
</dbReference>
<name>A0A1M6I5L1_9PROT</name>
<evidence type="ECO:0000256" key="8">
    <source>
        <dbReference type="ARBA" id="ARBA00022977"/>
    </source>
</evidence>
<dbReference type="Pfam" id="PF09084">
    <property type="entry name" value="NMT1"/>
    <property type="match status" value="1"/>
</dbReference>
<feature type="domain" description="SsuA/THI5-like" evidence="13">
    <location>
        <begin position="43"/>
        <end position="257"/>
    </location>
</feature>
<sequence length="341" mass="36611">MERSRFLRWLAAAPLLAAAVMAPSRGEAQTPLRFAWDWAPQGYHAIWALAEERGFFRDAGLRVQQDRGYGSGDTITKVATGAYDVGFADINALVQFNARNPQQRVIAVAMVFDSNPAAVVTLRRTGIRTAADLAGRNLGAPEGESSRVLFPVFARAAGIDPASIRWTSMTASLRESMLATGQVEAITGLQQSAVFGLRAAGVPASEIVSLPYAAAGVDLYGHGVITSAAFAERNPEAVRGFVRATLQGLKAALADPAAGMAAMRKREALFDPALEGERFAMTRDVAILTPNVRRTGFGALELDRMRRLVAINAEVNRIENPPAAETLFSTDFLPPQADRMP</sequence>
<keyword evidence="6" id="KW-0479">Metal-binding</keyword>
<keyword evidence="5" id="KW-0808">Transferase</keyword>
<evidence type="ECO:0000256" key="4">
    <source>
        <dbReference type="ARBA" id="ARBA00011738"/>
    </source>
</evidence>
<comment type="catalytic activity">
    <reaction evidence="11">
        <text>N(6)-(pyridoxal phosphate)-L-lysyl-[4-amino-5-hydroxymethyl-2-methylpyrimidine phosphate synthase] + L-histidyl-[4-amino-5-hydroxymethyl-2-methylpyrimidine phosphate synthase] + 2 Fe(3+) + 4 H2O = L-lysyl-[4-amino-5-hydroxymethyl-2-methylpyrimidine phosphate synthase] + (2S)-2-amino-5-hydroxy-4-oxopentanoyl-[4-amino-5-hydroxymethyl-2-methylpyrimidine phosphate synthase] + 4-amino-2-methyl-5-(phosphooxymethyl)pyrimidine + 3-oxopropanoate + 2 Fe(2+) + 2 H(+)</text>
        <dbReference type="Rhea" id="RHEA:65756"/>
        <dbReference type="Rhea" id="RHEA-COMP:16892"/>
        <dbReference type="Rhea" id="RHEA-COMP:16893"/>
        <dbReference type="Rhea" id="RHEA-COMP:16894"/>
        <dbReference type="Rhea" id="RHEA-COMP:16895"/>
        <dbReference type="ChEBI" id="CHEBI:15377"/>
        <dbReference type="ChEBI" id="CHEBI:15378"/>
        <dbReference type="ChEBI" id="CHEBI:29033"/>
        <dbReference type="ChEBI" id="CHEBI:29034"/>
        <dbReference type="ChEBI" id="CHEBI:29969"/>
        <dbReference type="ChEBI" id="CHEBI:29979"/>
        <dbReference type="ChEBI" id="CHEBI:33190"/>
        <dbReference type="ChEBI" id="CHEBI:58354"/>
        <dbReference type="ChEBI" id="CHEBI:143915"/>
        <dbReference type="ChEBI" id="CHEBI:157692"/>
    </reaction>
    <physiologicalReaction direction="left-to-right" evidence="11">
        <dbReference type="Rhea" id="RHEA:65757"/>
    </physiologicalReaction>
</comment>
<evidence type="ECO:0000256" key="3">
    <source>
        <dbReference type="ARBA" id="ARBA00009406"/>
    </source>
</evidence>
<comment type="similarity">
    <text evidence="3">Belongs to the NMT1/THI5 family.</text>
</comment>
<dbReference type="Gene3D" id="3.40.190.10">
    <property type="entry name" value="Periplasmic binding protein-like II"/>
    <property type="match status" value="2"/>
</dbReference>
<dbReference type="GO" id="GO:0016740">
    <property type="term" value="F:transferase activity"/>
    <property type="evidence" value="ECO:0007669"/>
    <property type="project" value="UniProtKB-KW"/>
</dbReference>
<dbReference type="GO" id="GO:0046872">
    <property type="term" value="F:metal ion binding"/>
    <property type="evidence" value="ECO:0007669"/>
    <property type="project" value="UniProtKB-KW"/>
</dbReference>
<organism evidence="14 15">
    <name type="scientific">Muricoccus roseus</name>
    <dbReference type="NCBI Taxonomy" id="198092"/>
    <lineage>
        <taxon>Bacteria</taxon>
        <taxon>Pseudomonadati</taxon>
        <taxon>Pseudomonadota</taxon>
        <taxon>Alphaproteobacteria</taxon>
        <taxon>Acetobacterales</taxon>
        <taxon>Roseomonadaceae</taxon>
        <taxon>Muricoccus</taxon>
    </lineage>
</organism>
<accession>A0A1M6I5L1</accession>
<keyword evidence="9" id="KW-0408">Iron</keyword>
<feature type="signal peptide" evidence="12">
    <location>
        <begin position="1"/>
        <end position="22"/>
    </location>
</feature>
<dbReference type="STRING" id="198092.SAMN02745194_02226"/>